<dbReference type="InterPro" id="IPR015943">
    <property type="entry name" value="WD40/YVTN_repeat-like_dom_sf"/>
</dbReference>
<keyword evidence="6" id="KW-1185">Reference proteome</keyword>
<dbReference type="Proteomes" id="UP001154282">
    <property type="component" value="Unassembled WGS sequence"/>
</dbReference>
<dbReference type="Gene3D" id="2.130.10.10">
    <property type="entry name" value="YVTN repeat-like/Quinoprotein amine dehydrogenase"/>
    <property type="match status" value="1"/>
</dbReference>
<dbReference type="InterPro" id="IPR001680">
    <property type="entry name" value="WD40_rpt"/>
</dbReference>
<reference evidence="5" key="1">
    <citation type="submission" date="2022-08" db="EMBL/GenBank/DDBJ databases">
        <authorList>
            <person name="Gutierrez-Valencia J."/>
        </authorList>
    </citation>
    <scope>NUCLEOTIDE SEQUENCE</scope>
</reference>
<dbReference type="EMBL" id="CAMGYJ010000009">
    <property type="protein sequence ID" value="CAI0546263.1"/>
    <property type="molecule type" value="Genomic_DNA"/>
</dbReference>
<keyword evidence="2" id="KW-0677">Repeat</keyword>
<dbReference type="Pfam" id="PF23761">
    <property type="entry name" value="Beta-prop_DCAF4"/>
    <property type="match status" value="1"/>
</dbReference>
<evidence type="ECO:0000313" key="5">
    <source>
        <dbReference type="EMBL" id="CAI0546263.1"/>
    </source>
</evidence>
<dbReference type="AlphaFoldDB" id="A0AAV0QM37"/>
<dbReference type="PROSITE" id="PS50082">
    <property type="entry name" value="WD_REPEATS_2"/>
    <property type="match status" value="1"/>
</dbReference>
<sequence>MPQELPGFYYDAEKNRYFPLKGPIPGSSRASSSSSSSSYAADRKNPKQNTSQADKYCRTRVKTHRLLQGRELNGNVVSVSKSKYNFVQEYQKAQASQPVVWRYQEPGELACDGGLDQTSFCIQKPDGQVNMDILVAGGINGCLSVIEVGNGGHHQLNRVMPDRVWPSTIGDRTNKPPEHVRRSYSNFLSSSISSVKLLGRTSHLSADIGCHIQHGLYPIWTNLGAALVNLETGIISWLCRSKSDVLSQQLNKAGNVVLCGLRNGAILSVDTREKQGHSGRRSHRVQSIPLGNRAQHRASWFRVEGNIDPATTVCMPSSVCSLVSLQLYDQYFLASSMDGAIKLYDHRLTNRGAVQVYEGHVNSHTRLQLKVDPSERFLMAGGEDCHLRLWSVKSGKLLFDEKVSDAVPSTVCWQKGKLAHFYFYCYVDRKGLCLDGFTIFTVEPDFCRAIGGSNNIVRCHGVVELHDEVLLAGKGWPSDAPLLHFALFWTSLVSLLKAQYATVERVLGF</sequence>
<gene>
    <name evidence="5" type="ORF">LITE_LOCUS43898</name>
</gene>
<protein>
    <submittedName>
        <fullName evidence="5">Uncharacterized protein</fullName>
    </submittedName>
</protein>
<feature type="region of interest" description="Disordered" evidence="4">
    <location>
        <begin position="20"/>
        <end position="55"/>
    </location>
</feature>
<dbReference type="InterPro" id="IPR036322">
    <property type="entry name" value="WD40_repeat_dom_sf"/>
</dbReference>
<evidence type="ECO:0000256" key="1">
    <source>
        <dbReference type="ARBA" id="ARBA00022574"/>
    </source>
</evidence>
<dbReference type="SMART" id="SM00320">
    <property type="entry name" value="WD40"/>
    <property type="match status" value="2"/>
</dbReference>
<dbReference type="PANTHER" id="PTHR44472">
    <property type="entry name" value="DDB1- AND CUL4-ASSOCIATED FACTOR 4-RELATED"/>
    <property type="match status" value="1"/>
</dbReference>
<evidence type="ECO:0000256" key="4">
    <source>
        <dbReference type="SAM" id="MobiDB-lite"/>
    </source>
</evidence>
<keyword evidence="1 3" id="KW-0853">WD repeat</keyword>
<comment type="caution">
    <text evidence="5">The sequence shown here is derived from an EMBL/GenBank/DDBJ whole genome shotgun (WGS) entry which is preliminary data.</text>
</comment>
<organism evidence="5 6">
    <name type="scientific">Linum tenue</name>
    <dbReference type="NCBI Taxonomy" id="586396"/>
    <lineage>
        <taxon>Eukaryota</taxon>
        <taxon>Viridiplantae</taxon>
        <taxon>Streptophyta</taxon>
        <taxon>Embryophyta</taxon>
        <taxon>Tracheophyta</taxon>
        <taxon>Spermatophyta</taxon>
        <taxon>Magnoliopsida</taxon>
        <taxon>eudicotyledons</taxon>
        <taxon>Gunneridae</taxon>
        <taxon>Pentapetalae</taxon>
        <taxon>rosids</taxon>
        <taxon>fabids</taxon>
        <taxon>Malpighiales</taxon>
        <taxon>Linaceae</taxon>
        <taxon>Linum</taxon>
    </lineage>
</organism>
<evidence type="ECO:0000256" key="2">
    <source>
        <dbReference type="ARBA" id="ARBA00022737"/>
    </source>
</evidence>
<evidence type="ECO:0000256" key="3">
    <source>
        <dbReference type="PROSITE-ProRule" id="PRU00221"/>
    </source>
</evidence>
<dbReference type="InterPro" id="IPR052254">
    <property type="entry name" value="CUL4-DDB1_E3_ligase_receptor"/>
</dbReference>
<name>A0AAV0QM37_9ROSI</name>
<feature type="repeat" description="WD" evidence="3">
    <location>
        <begin position="369"/>
        <end position="400"/>
    </location>
</feature>
<proteinExistence type="predicted"/>
<accession>A0AAV0QM37</accession>
<dbReference type="SUPFAM" id="SSF50978">
    <property type="entry name" value="WD40 repeat-like"/>
    <property type="match status" value="1"/>
</dbReference>
<dbReference type="PANTHER" id="PTHR44472:SF1">
    <property type="entry name" value="DDB1 AND CUL4 ASSOCIATED FACTOR 4"/>
    <property type="match status" value="1"/>
</dbReference>
<evidence type="ECO:0000313" key="6">
    <source>
        <dbReference type="Proteomes" id="UP001154282"/>
    </source>
</evidence>
<feature type="compositionally biased region" description="Low complexity" evidence="4">
    <location>
        <begin position="27"/>
        <end position="40"/>
    </location>
</feature>